<dbReference type="InterPro" id="IPR008984">
    <property type="entry name" value="SMAD_FHA_dom_sf"/>
</dbReference>
<feature type="domain" description="YscD cytoplasmic" evidence="1">
    <location>
        <begin position="25"/>
        <end position="115"/>
    </location>
</feature>
<comment type="caution">
    <text evidence="4">The sequence shown here is derived from an EMBL/GenBank/DDBJ whole genome shotgun (WGS) entry which is preliminary data.</text>
</comment>
<evidence type="ECO:0000313" key="5">
    <source>
        <dbReference type="Proteomes" id="UP000602745"/>
    </source>
</evidence>
<feature type="domain" description="YscD-like Bon-like" evidence="2">
    <location>
        <begin position="191"/>
        <end position="248"/>
    </location>
</feature>
<reference evidence="4" key="2">
    <citation type="submission" date="2020-09" db="EMBL/GenBank/DDBJ databases">
        <authorList>
            <person name="Sun Q."/>
            <person name="Sedlacek I."/>
        </authorList>
    </citation>
    <scope>NUCLEOTIDE SEQUENCE</scope>
    <source>
        <strain evidence="4">CCM 7684</strain>
    </source>
</reference>
<sequence length="313" mass="33584">MRGNMNRILTWLSPDTGDSSPTLDIVSGLHRGTSIDLKGKSYRIGSAPDSDIILRDEGVAADHARIRIDGNAVHVETQSHEVELGNGLVLTAQQGARLRLPITMSIGQAQLRLSRDGASEPTIGQMASRLAVPVAAAILIPALLIVGIASRPDVESAAVSPRTAEVQRLSAESAPDNISNTVQAEETIVPNLQKRIQTAGLEGIKLAPSGNDIVATGSIAPDKHGVWIDVMTWFDRSYGGKASLVSMVETNRRPARPPVSVQAVWYGNNPYMIASDGKRYYEGASLNSGWSVRSIAKDRIILAKGSEEFRLTY</sequence>
<name>A0A8J2YG08_9RHOB</name>
<dbReference type="Pfam" id="PF16697">
    <property type="entry name" value="Yop-YscD_cpl"/>
    <property type="match status" value="1"/>
</dbReference>
<organism evidence="4 5">
    <name type="scientific">Agaricicola taiwanensis</name>
    <dbReference type="NCBI Taxonomy" id="591372"/>
    <lineage>
        <taxon>Bacteria</taxon>
        <taxon>Pseudomonadati</taxon>
        <taxon>Pseudomonadota</taxon>
        <taxon>Alphaproteobacteria</taxon>
        <taxon>Rhodobacterales</taxon>
        <taxon>Paracoccaceae</taxon>
        <taxon>Agaricicola</taxon>
    </lineage>
</organism>
<dbReference type="Proteomes" id="UP000602745">
    <property type="component" value="Unassembled WGS sequence"/>
</dbReference>
<dbReference type="SUPFAM" id="SSF49879">
    <property type="entry name" value="SMAD/FHA domain"/>
    <property type="match status" value="1"/>
</dbReference>
<feature type="domain" description="YscD/Y4YQ C-terminal" evidence="3">
    <location>
        <begin position="260"/>
        <end position="310"/>
    </location>
</feature>
<reference evidence="4" key="1">
    <citation type="journal article" date="2014" name="Int. J. Syst. Evol. Microbiol.">
        <title>Complete genome sequence of Corynebacterium casei LMG S-19264T (=DSM 44701T), isolated from a smear-ripened cheese.</title>
        <authorList>
            <consortium name="US DOE Joint Genome Institute (JGI-PGF)"/>
            <person name="Walter F."/>
            <person name="Albersmeier A."/>
            <person name="Kalinowski J."/>
            <person name="Ruckert C."/>
        </authorList>
    </citation>
    <scope>NUCLEOTIDE SEQUENCE</scope>
    <source>
        <strain evidence="4">CCM 7684</strain>
    </source>
</reference>
<dbReference type="Pfam" id="PF23893">
    <property type="entry name" value="Y4YQ_C"/>
    <property type="match status" value="1"/>
</dbReference>
<dbReference type="InterPro" id="IPR032030">
    <property type="entry name" value="YscD_cytoplasmic_dom"/>
</dbReference>
<evidence type="ECO:0000259" key="1">
    <source>
        <dbReference type="Pfam" id="PF16697"/>
    </source>
</evidence>
<dbReference type="Gene3D" id="2.60.200.20">
    <property type="match status" value="1"/>
</dbReference>
<dbReference type="EMBL" id="BMCP01000001">
    <property type="protein sequence ID" value="GGE36060.1"/>
    <property type="molecule type" value="Genomic_DNA"/>
</dbReference>
<evidence type="ECO:0000259" key="2">
    <source>
        <dbReference type="Pfam" id="PF21934"/>
    </source>
</evidence>
<dbReference type="Pfam" id="PF21934">
    <property type="entry name" value="Yop-YscD_ppl_3rd"/>
    <property type="match status" value="1"/>
</dbReference>
<accession>A0A8J2YG08</accession>
<dbReference type="InterPro" id="IPR053946">
    <property type="entry name" value="YscD_ppl_3rd"/>
</dbReference>
<dbReference type="InterPro" id="IPR057770">
    <property type="entry name" value="YscD/Y4YQ_C"/>
</dbReference>
<gene>
    <name evidence="4" type="ORF">GCM10007276_11910</name>
</gene>
<evidence type="ECO:0000313" key="4">
    <source>
        <dbReference type="EMBL" id="GGE36060.1"/>
    </source>
</evidence>
<proteinExistence type="predicted"/>
<evidence type="ECO:0008006" key="6">
    <source>
        <dbReference type="Google" id="ProtNLM"/>
    </source>
</evidence>
<dbReference type="AlphaFoldDB" id="A0A8J2YG08"/>
<protein>
    <recommendedName>
        <fullName evidence="6">FHA domain-containing protein</fullName>
    </recommendedName>
</protein>
<dbReference type="CDD" id="cd00060">
    <property type="entry name" value="FHA"/>
    <property type="match status" value="1"/>
</dbReference>
<evidence type="ECO:0000259" key="3">
    <source>
        <dbReference type="Pfam" id="PF23893"/>
    </source>
</evidence>
<keyword evidence="5" id="KW-1185">Reference proteome</keyword>